<evidence type="ECO:0000256" key="1">
    <source>
        <dbReference type="ARBA" id="ARBA00008891"/>
    </source>
</evidence>
<dbReference type="InterPro" id="IPR033131">
    <property type="entry name" value="Pectinesterase_Asp_AS"/>
</dbReference>
<evidence type="ECO:0000256" key="5">
    <source>
        <dbReference type="RuleBase" id="RU000589"/>
    </source>
</evidence>
<evidence type="ECO:0000313" key="7">
    <source>
        <dbReference type="EMBL" id="SNC66334.1"/>
    </source>
</evidence>
<dbReference type="Proteomes" id="UP000198131">
    <property type="component" value="Unassembled WGS sequence"/>
</dbReference>
<dbReference type="PROSITE" id="PS00503">
    <property type="entry name" value="PECTINESTERASE_2"/>
    <property type="match status" value="1"/>
</dbReference>
<dbReference type="FunFam" id="2.160.20.10:FF:000052">
    <property type="entry name" value="Pectinesterase"/>
    <property type="match status" value="1"/>
</dbReference>
<dbReference type="GO" id="GO:0045490">
    <property type="term" value="P:pectin catabolic process"/>
    <property type="evidence" value="ECO:0007669"/>
    <property type="project" value="UniProtKB-UniRule"/>
</dbReference>
<dbReference type="PANTHER" id="PTHR31321:SF57">
    <property type="entry name" value="PECTINESTERASE 53-RELATED"/>
    <property type="match status" value="1"/>
</dbReference>
<dbReference type="GO" id="GO:0009279">
    <property type="term" value="C:cell outer membrane"/>
    <property type="evidence" value="ECO:0007669"/>
    <property type="project" value="TreeGrafter"/>
</dbReference>
<keyword evidence="5" id="KW-0732">Signal</keyword>
<evidence type="ECO:0000256" key="4">
    <source>
        <dbReference type="PROSITE-ProRule" id="PRU10040"/>
    </source>
</evidence>
<dbReference type="InterPro" id="IPR000070">
    <property type="entry name" value="Pectinesterase_cat"/>
</dbReference>
<organism evidence="7 8">
    <name type="scientific">Hymenobacter gelipurpurascens</name>
    <dbReference type="NCBI Taxonomy" id="89968"/>
    <lineage>
        <taxon>Bacteria</taxon>
        <taxon>Pseudomonadati</taxon>
        <taxon>Bacteroidota</taxon>
        <taxon>Cytophagia</taxon>
        <taxon>Cytophagales</taxon>
        <taxon>Hymenobacteraceae</taxon>
        <taxon>Hymenobacter</taxon>
    </lineage>
</organism>
<reference evidence="8" key="1">
    <citation type="submission" date="2017-06" db="EMBL/GenBank/DDBJ databases">
        <authorList>
            <person name="Varghese N."/>
            <person name="Submissions S."/>
        </authorList>
    </citation>
    <scope>NUCLEOTIDE SEQUENCE [LARGE SCALE GENOMIC DNA]</scope>
    <source>
        <strain evidence="8">DSM 11116</strain>
    </source>
</reference>
<proteinExistence type="inferred from homology"/>
<dbReference type="SUPFAM" id="SSF51126">
    <property type="entry name" value="Pectin lyase-like"/>
    <property type="match status" value="1"/>
</dbReference>
<comment type="catalytic activity">
    <reaction evidence="5">
        <text>[(1-&gt;4)-alpha-D-galacturonosyl methyl ester](n) + n H2O = [(1-&gt;4)-alpha-D-galacturonosyl](n) + n methanol + n H(+)</text>
        <dbReference type="Rhea" id="RHEA:22380"/>
        <dbReference type="Rhea" id="RHEA-COMP:14570"/>
        <dbReference type="Rhea" id="RHEA-COMP:14573"/>
        <dbReference type="ChEBI" id="CHEBI:15377"/>
        <dbReference type="ChEBI" id="CHEBI:15378"/>
        <dbReference type="ChEBI" id="CHEBI:17790"/>
        <dbReference type="ChEBI" id="CHEBI:140522"/>
        <dbReference type="ChEBI" id="CHEBI:140523"/>
        <dbReference type="EC" id="3.1.1.11"/>
    </reaction>
</comment>
<feature type="chain" id="PRO_5011809224" description="Pectinesterase" evidence="5">
    <location>
        <begin position="21"/>
        <end position="317"/>
    </location>
</feature>
<comment type="pathway">
    <text evidence="5">Glycan metabolism; pectin degradation; 2-dehydro-3-deoxy-D-gluconate from pectin: step 1/5.</text>
</comment>
<dbReference type="UniPathway" id="UPA00545">
    <property type="reaction ID" value="UER00823"/>
</dbReference>
<keyword evidence="8" id="KW-1185">Reference proteome</keyword>
<evidence type="ECO:0000259" key="6">
    <source>
        <dbReference type="Pfam" id="PF01095"/>
    </source>
</evidence>
<evidence type="ECO:0000313" key="8">
    <source>
        <dbReference type="Proteomes" id="UP000198131"/>
    </source>
</evidence>
<sequence>MKKLFAWLVLSWLLIGHALAYDFVVAQDGSGNYKTVQEAFNAVPDFRKKVTTIFIKKGTYKEKLILAGSKNLVKLIGEDLKNTILTYDDYNQKKNIFGEDKGTSGSSSIYIYGSDFAAENITFQNSSGPVGQAVAVWVAGDKARFKNCRFLGFQDTLYTYGYGSRQYYQDCYIEGTVDFIFGSSTAWFEGCTIFCKKGGGYVTAASTPDSTRYGYVFRNCKIIGDAPAGSFVLGRPWRPYAKTVFLQCELGEQIKPEGWDHWEKESNKQTARYAEYQNRGKGFQPKQRVPWSRQLTAQQAQEYTLENVFRNWNPAQP</sequence>
<dbReference type="AlphaFoldDB" id="A0A212TKG4"/>
<accession>A0A212TKG4</accession>
<name>A0A212TKG4_9BACT</name>
<feature type="signal peptide" evidence="5">
    <location>
        <begin position="1"/>
        <end position="20"/>
    </location>
</feature>
<dbReference type="Pfam" id="PF01095">
    <property type="entry name" value="Pectinesterase"/>
    <property type="match status" value="1"/>
</dbReference>
<dbReference type="GO" id="GO:0042545">
    <property type="term" value="P:cell wall modification"/>
    <property type="evidence" value="ECO:0007669"/>
    <property type="project" value="UniProtKB-UniRule"/>
</dbReference>
<dbReference type="EMBL" id="FYEW01000001">
    <property type="protein sequence ID" value="SNC66334.1"/>
    <property type="molecule type" value="Genomic_DNA"/>
</dbReference>
<dbReference type="RefSeq" id="WP_088842800.1">
    <property type="nucleotide sequence ID" value="NZ_FYEW01000001.1"/>
</dbReference>
<evidence type="ECO:0000256" key="3">
    <source>
        <dbReference type="ARBA" id="ARBA00023085"/>
    </source>
</evidence>
<dbReference type="GO" id="GO:0030599">
    <property type="term" value="F:pectinesterase activity"/>
    <property type="evidence" value="ECO:0007669"/>
    <property type="project" value="UniProtKB-UniRule"/>
</dbReference>
<feature type="active site" evidence="4">
    <location>
        <position position="178"/>
    </location>
</feature>
<dbReference type="OrthoDB" id="9804686at2"/>
<dbReference type="PANTHER" id="PTHR31321">
    <property type="entry name" value="ACYL-COA THIOESTER HYDROLASE YBHC-RELATED"/>
    <property type="match status" value="1"/>
</dbReference>
<comment type="similarity">
    <text evidence="1">Belongs to the pectinesterase family.</text>
</comment>
<keyword evidence="2 5" id="KW-0378">Hydrolase</keyword>
<gene>
    <name evidence="7" type="ORF">SAMN06265337_1576</name>
</gene>
<evidence type="ECO:0000256" key="2">
    <source>
        <dbReference type="ARBA" id="ARBA00022801"/>
    </source>
</evidence>
<dbReference type="EC" id="3.1.1.11" evidence="5"/>
<dbReference type="InterPro" id="IPR011050">
    <property type="entry name" value="Pectin_lyase_fold/virulence"/>
</dbReference>
<protein>
    <recommendedName>
        <fullName evidence="5">Pectinesterase</fullName>
        <ecNumber evidence="5">3.1.1.11</ecNumber>
    </recommendedName>
</protein>
<dbReference type="InterPro" id="IPR012334">
    <property type="entry name" value="Pectin_lyas_fold"/>
</dbReference>
<keyword evidence="3 5" id="KW-0063">Aspartyl esterase</keyword>
<feature type="domain" description="Pectinesterase catalytic" evidence="6">
    <location>
        <begin position="22"/>
        <end position="308"/>
    </location>
</feature>
<dbReference type="Gene3D" id="2.160.20.10">
    <property type="entry name" value="Single-stranded right-handed beta-helix, Pectin lyase-like"/>
    <property type="match status" value="1"/>
</dbReference>